<dbReference type="UniPathway" id="UPA00138"/>
<evidence type="ECO:0000313" key="10">
    <source>
        <dbReference type="EMBL" id="OGL72905.1"/>
    </source>
</evidence>
<reference evidence="10 11" key="1">
    <citation type="journal article" date="2016" name="Nat. Commun.">
        <title>Thousands of microbial genomes shed light on interconnected biogeochemical processes in an aquifer system.</title>
        <authorList>
            <person name="Anantharaman K."/>
            <person name="Brown C.T."/>
            <person name="Hug L.A."/>
            <person name="Sharon I."/>
            <person name="Castelle C.J."/>
            <person name="Probst A.J."/>
            <person name="Thomas B.C."/>
            <person name="Singh A."/>
            <person name="Wilkins M.J."/>
            <person name="Karaoz U."/>
            <person name="Brodie E.L."/>
            <person name="Williams K.H."/>
            <person name="Hubbard S.S."/>
            <person name="Banfield J.F."/>
        </authorList>
    </citation>
    <scope>NUCLEOTIDE SEQUENCE [LARGE SCALE GENOMIC DNA]</scope>
</reference>
<dbReference type="GO" id="GO:0097367">
    <property type="term" value="F:carbohydrate derivative binding"/>
    <property type="evidence" value="ECO:0007669"/>
    <property type="project" value="InterPro"/>
</dbReference>
<dbReference type="AlphaFoldDB" id="A0A1F7U3S6"/>
<keyword evidence="5 8" id="KW-0324">Glycolysis</keyword>
<dbReference type="PANTHER" id="PTHR11469">
    <property type="entry name" value="GLUCOSE-6-PHOSPHATE ISOMERASE"/>
    <property type="match status" value="1"/>
</dbReference>
<evidence type="ECO:0000256" key="8">
    <source>
        <dbReference type="HAMAP-Rule" id="MF_00473"/>
    </source>
</evidence>
<evidence type="ECO:0000256" key="6">
    <source>
        <dbReference type="ARBA" id="ARBA00023235"/>
    </source>
</evidence>
<evidence type="ECO:0000256" key="1">
    <source>
        <dbReference type="ARBA" id="ARBA00004926"/>
    </source>
</evidence>
<dbReference type="GO" id="GO:0006096">
    <property type="term" value="P:glycolytic process"/>
    <property type="evidence" value="ECO:0007669"/>
    <property type="project" value="UniProtKB-UniRule"/>
</dbReference>
<dbReference type="EC" id="5.3.1.9" evidence="8"/>
<dbReference type="SUPFAM" id="SSF53697">
    <property type="entry name" value="SIS domain"/>
    <property type="match status" value="1"/>
</dbReference>
<dbReference type="InterPro" id="IPR035476">
    <property type="entry name" value="SIS_PGI_1"/>
</dbReference>
<dbReference type="PROSITE" id="PS51463">
    <property type="entry name" value="P_GLUCOSE_ISOMERASE_3"/>
    <property type="match status" value="1"/>
</dbReference>
<dbReference type="PROSITE" id="PS00174">
    <property type="entry name" value="P_GLUCOSE_ISOMERASE_2"/>
    <property type="match status" value="1"/>
</dbReference>
<dbReference type="Pfam" id="PF00342">
    <property type="entry name" value="PGI"/>
    <property type="match status" value="1"/>
</dbReference>
<dbReference type="CDD" id="cd05016">
    <property type="entry name" value="SIS_PGI_2"/>
    <property type="match status" value="1"/>
</dbReference>
<proteinExistence type="inferred from homology"/>
<feature type="active site" evidence="8">
    <location>
        <position position="317"/>
    </location>
</feature>
<dbReference type="GO" id="GO:0048029">
    <property type="term" value="F:monosaccharide binding"/>
    <property type="evidence" value="ECO:0007669"/>
    <property type="project" value="TreeGrafter"/>
</dbReference>
<name>A0A1F7U3S6_9BACT</name>
<evidence type="ECO:0000256" key="9">
    <source>
        <dbReference type="RuleBase" id="RU000612"/>
    </source>
</evidence>
<dbReference type="FunFam" id="3.40.50.10490:FF:000016">
    <property type="entry name" value="Glucose-6-phosphate isomerase"/>
    <property type="match status" value="1"/>
</dbReference>
<keyword evidence="4 8" id="KW-0963">Cytoplasm</keyword>
<dbReference type="InterPro" id="IPR046348">
    <property type="entry name" value="SIS_dom_sf"/>
</dbReference>
<protein>
    <recommendedName>
        <fullName evidence="8">Glucose-6-phosphate isomerase</fullName>
        <shortName evidence="8">GPI</shortName>
        <ecNumber evidence="8">5.3.1.9</ecNumber>
    </recommendedName>
    <alternativeName>
        <fullName evidence="8">Phosphoglucose isomerase</fullName>
        <shortName evidence="8">PGI</shortName>
    </alternativeName>
    <alternativeName>
        <fullName evidence="8">Phosphohexose isomerase</fullName>
        <shortName evidence="8">PHI</shortName>
    </alternativeName>
</protein>
<evidence type="ECO:0000313" key="11">
    <source>
        <dbReference type="Proteomes" id="UP000177088"/>
    </source>
</evidence>
<dbReference type="HAMAP" id="MF_00473">
    <property type="entry name" value="G6P_isomerase"/>
    <property type="match status" value="1"/>
</dbReference>
<dbReference type="InterPro" id="IPR018189">
    <property type="entry name" value="Phosphoglucose_isomerase_CS"/>
</dbReference>
<evidence type="ECO:0000256" key="4">
    <source>
        <dbReference type="ARBA" id="ARBA00022490"/>
    </source>
</evidence>
<dbReference type="UniPathway" id="UPA00109">
    <property type="reaction ID" value="UER00181"/>
</dbReference>
<evidence type="ECO:0000256" key="2">
    <source>
        <dbReference type="ARBA" id="ARBA00006604"/>
    </source>
</evidence>
<dbReference type="GO" id="GO:0051156">
    <property type="term" value="P:glucose 6-phosphate metabolic process"/>
    <property type="evidence" value="ECO:0007669"/>
    <property type="project" value="TreeGrafter"/>
</dbReference>
<organism evidence="10 11">
    <name type="scientific">Candidatus Uhrbacteria bacterium RIFCSPHIGHO2_02_FULL_60_10</name>
    <dbReference type="NCBI Taxonomy" id="1802392"/>
    <lineage>
        <taxon>Bacteria</taxon>
        <taxon>Candidatus Uhriibacteriota</taxon>
    </lineage>
</organism>
<accession>A0A1F7U3S6</accession>
<evidence type="ECO:0000256" key="7">
    <source>
        <dbReference type="ARBA" id="ARBA00029321"/>
    </source>
</evidence>
<keyword evidence="6 8" id="KW-0413">Isomerase</keyword>
<dbReference type="GO" id="GO:0006094">
    <property type="term" value="P:gluconeogenesis"/>
    <property type="evidence" value="ECO:0007669"/>
    <property type="project" value="UniProtKB-UniRule"/>
</dbReference>
<comment type="catalytic activity">
    <reaction evidence="7 8 9">
        <text>alpha-D-glucose 6-phosphate = beta-D-fructose 6-phosphate</text>
        <dbReference type="Rhea" id="RHEA:11816"/>
        <dbReference type="ChEBI" id="CHEBI:57634"/>
        <dbReference type="ChEBI" id="CHEBI:58225"/>
        <dbReference type="EC" id="5.3.1.9"/>
    </reaction>
</comment>
<dbReference type="GO" id="GO:0005829">
    <property type="term" value="C:cytosol"/>
    <property type="evidence" value="ECO:0007669"/>
    <property type="project" value="TreeGrafter"/>
</dbReference>
<dbReference type="Gene3D" id="3.40.50.10490">
    <property type="entry name" value="Glucose-6-phosphate isomerase like protein, domain 1"/>
    <property type="match status" value="2"/>
</dbReference>
<dbReference type="PRINTS" id="PR00662">
    <property type="entry name" value="G6PISOMERASE"/>
</dbReference>
<dbReference type="CDD" id="cd05015">
    <property type="entry name" value="SIS_PGI_1"/>
    <property type="match status" value="1"/>
</dbReference>
<comment type="caution">
    <text evidence="10">The sequence shown here is derived from an EMBL/GenBank/DDBJ whole genome shotgun (WGS) entry which is preliminary data.</text>
</comment>
<comment type="pathway">
    <text evidence="8">Carbohydrate biosynthesis; gluconeogenesis.</text>
</comment>
<dbReference type="InterPro" id="IPR035482">
    <property type="entry name" value="SIS_PGI_2"/>
</dbReference>
<dbReference type="PANTHER" id="PTHR11469:SF1">
    <property type="entry name" value="GLUCOSE-6-PHOSPHATE ISOMERASE"/>
    <property type="match status" value="1"/>
</dbReference>
<dbReference type="GO" id="GO:0004347">
    <property type="term" value="F:glucose-6-phosphate isomerase activity"/>
    <property type="evidence" value="ECO:0007669"/>
    <property type="project" value="UniProtKB-UniRule"/>
</dbReference>
<comment type="pathway">
    <text evidence="1 8 9">Carbohydrate degradation; glycolysis; D-glyceraldehyde 3-phosphate and glycerone phosphate from D-glucose: step 2/4.</text>
</comment>
<comment type="function">
    <text evidence="8">Catalyzes the reversible isomerization of glucose-6-phosphate to fructose-6-phosphate.</text>
</comment>
<dbReference type="InterPro" id="IPR001672">
    <property type="entry name" value="G6P_Isomerase"/>
</dbReference>
<sequence>MAAAKFSLDYDYSLMLGASVGGAGFPDGELPALQVMLGEVRRRLLGFEEDHALGFMTIPERDDELRATAALARDVSRKAKTLVVVGIGGSDLGARAFLAALPSEKSRLTVRFIGANTDPEEIDRLLREIKLKETVVNIISKSGDTVEPMATFLLLRDKLRRATGATGLKERVVATTDAERGTLRQMADREGWRTLPVPRDIGGRFSALTPVGLFPAACGGADIRGLVAGAGAVLDDFRRAPVNRCGPLLFAGFEHDGFVRRNRRLTVLMPYAESLRQFAFWFRQLWGESLGKRRDRRGREVHVGLTPVAALGATDQHSQIQLYNEGPRDKSVTFIEVEKFRADFAVPNPYPKVEGTAYLAGKKFSQIIHAERQATALALAQAGRPNGTIRIDAITPQSVGGLMMFFMLATAAAGELFDINAYDQPGVEQGKKNMYALLGRKGYSLE</sequence>
<feature type="active site" evidence="8">
    <location>
        <position position="431"/>
    </location>
</feature>
<evidence type="ECO:0000256" key="5">
    <source>
        <dbReference type="ARBA" id="ARBA00023152"/>
    </source>
</evidence>
<dbReference type="Proteomes" id="UP000177088">
    <property type="component" value="Unassembled WGS sequence"/>
</dbReference>
<comment type="similarity">
    <text evidence="2 8 9">Belongs to the GPI family.</text>
</comment>
<dbReference type="EMBL" id="MGEA01000077">
    <property type="protein sequence ID" value="OGL72905.1"/>
    <property type="molecule type" value="Genomic_DNA"/>
</dbReference>
<comment type="subcellular location">
    <subcellularLocation>
        <location evidence="8">Cytoplasm</location>
    </subcellularLocation>
</comment>
<evidence type="ECO:0000256" key="3">
    <source>
        <dbReference type="ARBA" id="ARBA00022432"/>
    </source>
</evidence>
<keyword evidence="3 8" id="KW-0312">Gluconeogenesis</keyword>
<gene>
    <name evidence="8" type="primary">pgi</name>
    <name evidence="10" type="ORF">A3C96_02525</name>
</gene>
<feature type="active site" description="Proton donor" evidence="8">
    <location>
        <position position="288"/>
    </location>
</feature>